<dbReference type="InterPro" id="IPR014168">
    <property type="entry name" value="Tol-Pal_TolR"/>
</dbReference>
<keyword evidence="10" id="KW-0653">Protein transport</keyword>
<evidence type="ECO:0000256" key="5">
    <source>
        <dbReference type="ARBA" id="ARBA00022618"/>
    </source>
</evidence>
<keyword evidence="4" id="KW-0997">Cell inner membrane</keyword>
<evidence type="ECO:0000256" key="11">
    <source>
        <dbReference type="SAM" id="MobiDB-lite"/>
    </source>
</evidence>
<dbReference type="PANTHER" id="PTHR30558:SF7">
    <property type="entry name" value="TOL-PAL SYSTEM PROTEIN TOLR"/>
    <property type="match status" value="1"/>
</dbReference>
<reference evidence="13" key="1">
    <citation type="submission" date="2021-05" db="EMBL/GenBank/DDBJ databases">
        <title>Genome of Sphingobium sp. strain.</title>
        <authorList>
            <person name="Fan R."/>
        </authorList>
    </citation>
    <scope>NUCLEOTIDE SEQUENCE</scope>
    <source>
        <strain evidence="13">H33</strain>
    </source>
</reference>
<gene>
    <name evidence="13" type="primary">tolR</name>
    <name evidence="13" type="ORF">KK488_04690</name>
</gene>
<keyword evidence="10" id="KW-0813">Transport</keyword>
<proteinExistence type="inferred from homology"/>
<organism evidence="13 14">
    <name type="scientific">Sphingobium nicotianae</name>
    <dbReference type="NCBI Taxonomy" id="2782607"/>
    <lineage>
        <taxon>Bacteria</taxon>
        <taxon>Pseudomonadati</taxon>
        <taxon>Pseudomonadota</taxon>
        <taxon>Alphaproteobacteria</taxon>
        <taxon>Sphingomonadales</taxon>
        <taxon>Sphingomonadaceae</taxon>
        <taxon>Sphingobium</taxon>
    </lineage>
</organism>
<dbReference type="Proteomes" id="UP001138757">
    <property type="component" value="Unassembled WGS sequence"/>
</dbReference>
<evidence type="ECO:0000256" key="10">
    <source>
        <dbReference type="RuleBase" id="RU003879"/>
    </source>
</evidence>
<feature type="region of interest" description="Disordered" evidence="11">
    <location>
        <begin position="140"/>
        <end position="163"/>
    </location>
</feature>
<dbReference type="GO" id="GO:0005886">
    <property type="term" value="C:plasma membrane"/>
    <property type="evidence" value="ECO:0007669"/>
    <property type="project" value="UniProtKB-SubCell"/>
</dbReference>
<keyword evidence="9" id="KW-0131">Cell cycle</keyword>
<evidence type="ECO:0000256" key="8">
    <source>
        <dbReference type="ARBA" id="ARBA00023136"/>
    </source>
</evidence>
<keyword evidence="14" id="KW-1185">Reference proteome</keyword>
<dbReference type="AlphaFoldDB" id="A0A9X1IPM6"/>
<evidence type="ECO:0000256" key="3">
    <source>
        <dbReference type="ARBA" id="ARBA00022475"/>
    </source>
</evidence>
<keyword evidence="3" id="KW-1003">Cell membrane</keyword>
<dbReference type="InterPro" id="IPR003400">
    <property type="entry name" value="ExbD"/>
</dbReference>
<dbReference type="GO" id="GO:0051301">
    <property type="term" value="P:cell division"/>
    <property type="evidence" value="ECO:0007669"/>
    <property type="project" value="UniProtKB-KW"/>
</dbReference>
<keyword evidence="5" id="KW-0132">Cell division</keyword>
<keyword evidence="7 12" id="KW-1133">Transmembrane helix</keyword>
<dbReference type="Gene3D" id="3.30.420.270">
    <property type="match status" value="1"/>
</dbReference>
<evidence type="ECO:0000256" key="4">
    <source>
        <dbReference type="ARBA" id="ARBA00022519"/>
    </source>
</evidence>
<comment type="caution">
    <text evidence="13">The sequence shown here is derived from an EMBL/GenBank/DDBJ whole genome shotgun (WGS) entry which is preliminary data.</text>
</comment>
<dbReference type="GO" id="GO:0022857">
    <property type="term" value="F:transmembrane transporter activity"/>
    <property type="evidence" value="ECO:0007669"/>
    <property type="project" value="InterPro"/>
</dbReference>
<keyword evidence="6 10" id="KW-0812">Transmembrane</keyword>
<evidence type="ECO:0000256" key="6">
    <source>
        <dbReference type="ARBA" id="ARBA00022692"/>
    </source>
</evidence>
<evidence type="ECO:0000256" key="7">
    <source>
        <dbReference type="ARBA" id="ARBA00022989"/>
    </source>
</evidence>
<dbReference type="PANTHER" id="PTHR30558">
    <property type="entry name" value="EXBD MEMBRANE COMPONENT OF PMF-DRIVEN MACROMOLECULE IMPORT SYSTEM"/>
    <property type="match status" value="1"/>
</dbReference>
<accession>A0A9X1IPM6</accession>
<evidence type="ECO:0000313" key="14">
    <source>
        <dbReference type="Proteomes" id="UP001138757"/>
    </source>
</evidence>
<evidence type="ECO:0000256" key="12">
    <source>
        <dbReference type="SAM" id="Phobius"/>
    </source>
</evidence>
<dbReference type="Pfam" id="PF02472">
    <property type="entry name" value="ExbD"/>
    <property type="match status" value="1"/>
</dbReference>
<dbReference type="NCBIfam" id="TIGR02801">
    <property type="entry name" value="tolR"/>
    <property type="match status" value="1"/>
</dbReference>
<comment type="similarity">
    <text evidence="2 10">Belongs to the ExbD/TolR family.</text>
</comment>
<protein>
    <submittedName>
        <fullName evidence="13">Protein TolR</fullName>
    </submittedName>
</protein>
<evidence type="ECO:0000256" key="9">
    <source>
        <dbReference type="ARBA" id="ARBA00023306"/>
    </source>
</evidence>
<evidence type="ECO:0000256" key="2">
    <source>
        <dbReference type="ARBA" id="ARBA00005811"/>
    </source>
</evidence>
<dbReference type="EMBL" id="JAHGAW010000003">
    <property type="protein sequence ID" value="MBT2186238.1"/>
    <property type="molecule type" value="Genomic_DNA"/>
</dbReference>
<keyword evidence="8 12" id="KW-0472">Membrane</keyword>
<evidence type="ECO:0000256" key="1">
    <source>
        <dbReference type="ARBA" id="ARBA00004162"/>
    </source>
</evidence>
<dbReference type="RefSeq" id="WP_214621998.1">
    <property type="nucleotide sequence ID" value="NZ_JAHGAW010000003.1"/>
</dbReference>
<name>A0A9X1IPM6_9SPHN</name>
<dbReference type="GO" id="GO:0015031">
    <property type="term" value="P:protein transport"/>
    <property type="evidence" value="ECO:0007669"/>
    <property type="project" value="UniProtKB-KW"/>
</dbReference>
<comment type="subcellular location">
    <subcellularLocation>
        <location evidence="1">Cell membrane</location>
        <topology evidence="1">Single-pass membrane protein</topology>
    </subcellularLocation>
    <subcellularLocation>
        <location evidence="10">Cell membrane</location>
        <topology evidence="10">Single-pass type II membrane protein</topology>
    </subcellularLocation>
</comment>
<sequence>MSMGLPQKRRTGGRRAPMAEINVTPLVDVMLVLLIIFMVTAPLLVTGVPIKLPQSRAKALDQDQKPTVLSIDRQGQLFVNDELVPDAEMAQRLTDLRTRLDPTEQLFLRADAALEYGKVMRIMGELNRAGLDRVALVTSGMSGSQGEGQKDEAPSTGGSSGGQ</sequence>
<feature type="transmembrane region" description="Helical" evidence="12">
    <location>
        <begin position="21"/>
        <end position="45"/>
    </location>
</feature>
<evidence type="ECO:0000313" key="13">
    <source>
        <dbReference type="EMBL" id="MBT2186238.1"/>
    </source>
</evidence>